<organism evidence="7 8">
    <name type="scientific">Faunimonas pinastri</name>
    <dbReference type="NCBI Taxonomy" id="1855383"/>
    <lineage>
        <taxon>Bacteria</taxon>
        <taxon>Pseudomonadati</taxon>
        <taxon>Pseudomonadota</taxon>
        <taxon>Alphaproteobacteria</taxon>
        <taxon>Hyphomicrobiales</taxon>
        <taxon>Afifellaceae</taxon>
        <taxon>Faunimonas</taxon>
    </lineage>
</organism>
<evidence type="ECO:0000256" key="1">
    <source>
        <dbReference type="ARBA" id="ARBA00004651"/>
    </source>
</evidence>
<evidence type="ECO:0000256" key="4">
    <source>
        <dbReference type="ARBA" id="ARBA00022989"/>
    </source>
</evidence>
<keyword evidence="3 6" id="KW-0812">Transmembrane</keyword>
<feature type="transmembrane region" description="Helical" evidence="6">
    <location>
        <begin position="98"/>
        <end position="121"/>
    </location>
</feature>
<evidence type="ECO:0000256" key="5">
    <source>
        <dbReference type="ARBA" id="ARBA00023136"/>
    </source>
</evidence>
<sequence length="399" mass="43582">MSLFERYVFRRATSIFMLTLCALVGTLWMTQVLRELDVVTAKGQTIWIFLVMTLLAMPAIIQVIAPIAFLVASLVTLNGLNGDSEMAAISAAGASRKVVIKPIVTLAVIVMIGVAILHHFVAPGSLQGLRGVVTRVRADLISTLVKDGGFRTVEEGLTMHIREKAPDGSFRGIFVSDDRSPDESLQYTAQQGLLVENDDGSFLILKDGDLIRENRQTGSNSVVDFQTYALDLSELTASNSATQSYKPRERMTTYLLHPDPDDAYLKRYPERFDAELHDRITAPLYTLAFAFIVLTFFSRPRTNRQDRSLALASAVVIALILRAIGFALVASANSSTAVIPLMYIVPLAGIALSFFTMVSGRAMPMPAFLSQTLDAIGRVGQRVAARLGLTRPRLAGEGR</sequence>
<evidence type="ECO:0000313" key="8">
    <source>
        <dbReference type="Proteomes" id="UP000199647"/>
    </source>
</evidence>
<feature type="transmembrane region" description="Helical" evidence="6">
    <location>
        <begin position="309"/>
        <end position="331"/>
    </location>
</feature>
<evidence type="ECO:0000256" key="6">
    <source>
        <dbReference type="SAM" id="Phobius"/>
    </source>
</evidence>
<dbReference type="STRING" id="1855383.SAMN05216548_102304"/>
<dbReference type="PANTHER" id="PTHR33529:SF6">
    <property type="entry name" value="YJGP_YJGQ FAMILY PERMEASE"/>
    <property type="match status" value="1"/>
</dbReference>
<keyword evidence="8" id="KW-1185">Reference proteome</keyword>
<evidence type="ECO:0000313" key="7">
    <source>
        <dbReference type="EMBL" id="SEQ06727.1"/>
    </source>
</evidence>
<dbReference type="GO" id="GO:0015920">
    <property type="term" value="P:lipopolysaccharide transport"/>
    <property type="evidence" value="ECO:0007669"/>
    <property type="project" value="TreeGrafter"/>
</dbReference>
<keyword evidence="4 6" id="KW-1133">Transmembrane helix</keyword>
<dbReference type="InterPro" id="IPR030922">
    <property type="entry name" value="LptF"/>
</dbReference>
<name>A0A1H9D031_9HYPH</name>
<gene>
    <name evidence="7" type="ORF">SAMN05216548_102304</name>
</gene>
<proteinExistence type="predicted"/>
<dbReference type="Pfam" id="PF03739">
    <property type="entry name" value="LptF_LptG"/>
    <property type="match status" value="1"/>
</dbReference>
<evidence type="ECO:0000256" key="2">
    <source>
        <dbReference type="ARBA" id="ARBA00022475"/>
    </source>
</evidence>
<evidence type="ECO:0000256" key="3">
    <source>
        <dbReference type="ARBA" id="ARBA00022692"/>
    </source>
</evidence>
<dbReference type="RefSeq" id="WP_092495462.1">
    <property type="nucleotide sequence ID" value="NZ_FOFG01000002.1"/>
</dbReference>
<feature type="transmembrane region" description="Helical" evidence="6">
    <location>
        <begin position="45"/>
        <end position="77"/>
    </location>
</feature>
<protein>
    <submittedName>
        <fullName evidence="7">Lipopolysaccharide export system permease protein</fullName>
    </submittedName>
</protein>
<keyword evidence="2" id="KW-1003">Cell membrane</keyword>
<dbReference type="OrthoDB" id="8477889at2"/>
<dbReference type="GO" id="GO:0043190">
    <property type="term" value="C:ATP-binding cassette (ABC) transporter complex"/>
    <property type="evidence" value="ECO:0007669"/>
    <property type="project" value="InterPro"/>
</dbReference>
<dbReference type="PANTHER" id="PTHR33529">
    <property type="entry name" value="SLR0882 PROTEIN-RELATED"/>
    <property type="match status" value="1"/>
</dbReference>
<dbReference type="NCBIfam" id="TIGR04407">
    <property type="entry name" value="LptF_YjgP"/>
    <property type="match status" value="1"/>
</dbReference>
<feature type="transmembrane region" description="Helical" evidence="6">
    <location>
        <begin position="337"/>
        <end position="358"/>
    </location>
</feature>
<keyword evidence="5 6" id="KW-0472">Membrane</keyword>
<dbReference type="InterPro" id="IPR005495">
    <property type="entry name" value="LptG/LptF_permease"/>
</dbReference>
<accession>A0A1H9D031</accession>
<dbReference type="AlphaFoldDB" id="A0A1H9D031"/>
<reference evidence="7 8" key="1">
    <citation type="submission" date="2016-10" db="EMBL/GenBank/DDBJ databases">
        <authorList>
            <person name="de Groot N.N."/>
        </authorList>
    </citation>
    <scope>NUCLEOTIDE SEQUENCE [LARGE SCALE GENOMIC DNA]</scope>
    <source>
        <strain evidence="7 8">A52C2</strain>
    </source>
</reference>
<feature type="transmembrane region" description="Helical" evidence="6">
    <location>
        <begin position="280"/>
        <end position="297"/>
    </location>
</feature>
<dbReference type="EMBL" id="FOFG01000002">
    <property type="protein sequence ID" value="SEQ06727.1"/>
    <property type="molecule type" value="Genomic_DNA"/>
</dbReference>
<feature type="transmembrane region" description="Helical" evidence="6">
    <location>
        <begin position="12"/>
        <end position="33"/>
    </location>
</feature>
<comment type="subcellular location">
    <subcellularLocation>
        <location evidence="1">Cell membrane</location>
        <topology evidence="1">Multi-pass membrane protein</topology>
    </subcellularLocation>
</comment>
<dbReference type="GO" id="GO:0055085">
    <property type="term" value="P:transmembrane transport"/>
    <property type="evidence" value="ECO:0007669"/>
    <property type="project" value="InterPro"/>
</dbReference>
<dbReference type="Proteomes" id="UP000199647">
    <property type="component" value="Unassembled WGS sequence"/>
</dbReference>